<dbReference type="GO" id="GO:0030497">
    <property type="term" value="P:fatty acid elongation"/>
    <property type="evidence" value="ECO:0007669"/>
    <property type="project" value="TreeGrafter"/>
</dbReference>
<dbReference type="GeneID" id="93166961"/>
<proteinExistence type="inferred from homology"/>
<dbReference type="CDD" id="cd05233">
    <property type="entry name" value="SDR_c"/>
    <property type="match status" value="1"/>
</dbReference>
<dbReference type="PRINTS" id="PR00081">
    <property type="entry name" value="GDHRDH"/>
</dbReference>
<dbReference type="AlphaFoldDB" id="A0A0J9BNE0"/>
<dbReference type="PANTHER" id="PTHR42760:SF123">
    <property type="entry name" value="OXIDOREDUCTASE"/>
    <property type="match status" value="1"/>
</dbReference>
<dbReference type="InterPro" id="IPR020904">
    <property type="entry name" value="Sc_DH/Rdtase_CS"/>
</dbReference>
<comment type="similarity">
    <text evidence="1">Belongs to the short-chain dehydrogenases/reductases (SDR) family.</text>
</comment>
<dbReference type="FunFam" id="3.40.50.720:FF:000084">
    <property type="entry name" value="Short-chain dehydrogenase reductase"/>
    <property type="match status" value="1"/>
</dbReference>
<evidence type="ECO:0000256" key="2">
    <source>
        <dbReference type="ARBA" id="ARBA00023002"/>
    </source>
</evidence>
<accession>A0A0J9BNE0</accession>
<evidence type="ECO:0008006" key="5">
    <source>
        <dbReference type="Google" id="ProtNLM"/>
    </source>
</evidence>
<comment type="caution">
    <text evidence="3">The sequence shown here is derived from an EMBL/GenBank/DDBJ whole genome shotgun (WGS) entry which is preliminary data.</text>
</comment>
<dbReference type="InterPro" id="IPR002347">
    <property type="entry name" value="SDR_fam"/>
</dbReference>
<dbReference type="NCBIfam" id="NF005559">
    <property type="entry name" value="PRK07231.1"/>
    <property type="match status" value="1"/>
</dbReference>
<dbReference type="PANTHER" id="PTHR42760">
    <property type="entry name" value="SHORT-CHAIN DEHYDROGENASES/REDUCTASES FAMILY MEMBER"/>
    <property type="match status" value="1"/>
</dbReference>
<protein>
    <recommendedName>
        <fullName evidence="5">3-oxoacyl-[acyl-carrier-protein] reductase</fullName>
    </recommendedName>
</protein>
<gene>
    <name evidence="3" type="ORF">HMPREF9470_04834</name>
</gene>
<dbReference type="OrthoDB" id="9803333at2"/>
<organism evidence="3 4">
    <name type="scientific">[Clostridium] citroniae WAL-19142</name>
    <dbReference type="NCBI Taxonomy" id="742734"/>
    <lineage>
        <taxon>Bacteria</taxon>
        <taxon>Bacillati</taxon>
        <taxon>Bacillota</taxon>
        <taxon>Clostridia</taxon>
        <taxon>Lachnospirales</taxon>
        <taxon>Lachnospiraceae</taxon>
        <taxon>Enterocloster</taxon>
    </lineage>
</organism>
<dbReference type="InterPro" id="IPR036291">
    <property type="entry name" value="NAD(P)-bd_dom_sf"/>
</dbReference>
<name>A0A0J9BNE0_9FIRM</name>
<dbReference type="Pfam" id="PF13561">
    <property type="entry name" value="adh_short_C2"/>
    <property type="match status" value="1"/>
</dbReference>
<dbReference type="PATRIC" id="fig|742734.4.peg.5178"/>
<dbReference type="PROSITE" id="PS00061">
    <property type="entry name" value="ADH_SHORT"/>
    <property type="match status" value="1"/>
</dbReference>
<dbReference type="GO" id="GO:0008206">
    <property type="term" value="P:bile acid metabolic process"/>
    <property type="evidence" value="ECO:0007669"/>
    <property type="project" value="UniProtKB-ARBA"/>
</dbReference>
<dbReference type="SUPFAM" id="SSF51735">
    <property type="entry name" value="NAD(P)-binding Rossmann-fold domains"/>
    <property type="match status" value="1"/>
</dbReference>
<sequence>MGKFENKVVIVTGAGQGAGKKLAIRFYEEGAVVGLLDLNGQNLDAVVREVNPDTGRFLTYAVDVSDNRQVTSAIDDIGKRFGRIDILINNAGVLHKGMIESSTDTHMKLMVDVNLMGPMYCTHASVPYMKENGGNIINVSSILATFPNTGSGAYGAAKAGMIVLTKVWAAELAPYKIRVNCYAPGVLNTPMAEDVIKNRAESKLCQIPLRRFGETDDAFDLVSFFCSDQASYITGQTIGLDGGIWATQTPTAAWKL</sequence>
<dbReference type="Gene3D" id="3.40.50.720">
    <property type="entry name" value="NAD(P)-binding Rossmann-like Domain"/>
    <property type="match status" value="1"/>
</dbReference>
<dbReference type="RefSeq" id="WP_048930895.1">
    <property type="nucleotide sequence ID" value="NZ_KQ235883.1"/>
</dbReference>
<dbReference type="EMBL" id="ADLK01000038">
    <property type="protein sequence ID" value="KMW14373.1"/>
    <property type="molecule type" value="Genomic_DNA"/>
</dbReference>
<evidence type="ECO:0000256" key="1">
    <source>
        <dbReference type="ARBA" id="ARBA00006484"/>
    </source>
</evidence>
<evidence type="ECO:0000313" key="4">
    <source>
        <dbReference type="Proteomes" id="UP000037392"/>
    </source>
</evidence>
<dbReference type="GO" id="GO:0016616">
    <property type="term" value="F:oxidoreductase activity, acting on the CH-OH group of donors, NAD or NADP as acceptor"/>
    <property type="evidence" value="ECO:0007669"/>
    <property type="project" value="TreeGrafter"/>
</dbReference>
<keyword evidence="2" id="KW-0560">Oxidoreductase</keyword>
<dbReference type="Proteomes" id="UP000037392">
    <property type="component" value="Unassembled WGS sequence"/>
</dbReference>
<dbReference type="PRINTS" id="PR00080">
    <property type="entry name" value="SDRFAMILY"/>
</dbReference>
<evidence type="ECO:0000313" key="3">
    <source>
        <dbReference type="EMBL" id="KMW14373.1"/>
    </source>
</evidence>
<reference evidence="3 4" key="1">
    <citation type="submission" date="2011-04" db="EMBL/GenBank/DDBJ databases">
        <title>The Genome Sequence of Clostridium citroniae WAL-19142.</title>
        <authorList>
            <consortium name="The Broad Institute Genome Sequencing Platform"/>
            <person name="Earl A."/>
            <person name="Ward D."/>
            <person name="Feldgarden M."/>
            <person name="Gevers D."/>
            <person name="Warren Y.A."/>
            <person name="Tyrrell K.L."/>
            <person name="Citron D.M."/>
            <person name="Goldstein E.J."/>
            <person name="Daigneault M."/>
            <person name="Allen-Vercoe E."/>
            <person name="Young S.K."/>
            <person name="Zeng Q."/>
            <person name="Gargeya S."/>
            <person name="Fitzgerald M."/>
            <person name="Haas B."/>
            <person name="Abouelleil A."/>
            <person name="Alvarado L."/>
            <person name="Arachchi H.M."/>
            <person name="Berlin A."/>
            <person name="Brown A."/>
            <person name="Chapman S.B."/>
            <person name="Chen Z."/>
            <person name="Dunbar C."/>
            <person name="Freedman E."/>
            <person name="Gearin G."/>
            <person name="Gellesch M."/>
            <person name="Goldberg J."/>
            <person name="Griggs A."/>
            <person name="Gujja S."/>
            <person name="Heilman E.R."/>
            <person name="Heiman D."/>
            <person name="Howarth C."/>
            <person name="Larson L."/>
            <person name="Lui A."/>
            <person name="MacDonald P.J."/>
            <person name="Mehta T."/>
            <person name="Montmayeur A."/>
            <person name="Murphy C."/>
            <person name="Neiman D."/>
            <person name="Pearson M."/>
            <person name="Priest M."/>
            <person name="Roberts A."/>
            <person name="Saif S."/>
            <person name="Shea T."/>
            <person name="Shenoy N."/>
            <person name="Sisk P."/>
            <person name="Stolte C."/>
            <person name="Sykes S."/>
            <person name="White J."/>
            <person name="Yandava C."/>
            <person name="Wortman J."/>
            <person name="Nusbaum C."/>
            <person name="Birren B."/>
        </authorList>
    </citation>
    <scope>NUCLEOTIDE SEQUENCE [LARGE SCALE GENOMIC DNA]</scope>
    <source>
        <strain evidence="3 4">WAL-19142</strain>
    </source>
</reference>